<evidence type="ECO:0000256" key="1">
    <source>
        <dbReference type="SAM" id="MobiDB-lite"/>
    </source>
</evidence>
<dbReference type="Proteomes" id="UP000314294">
    <property type="component" value="Unassembled WGS sequence"/>
</dbReference>
<feature type="compositionally biased region" description="Basic and acidic residues" evidence="1">
    <location>
        <begin position="22"/>
        <end position="33"/>
    </location>
</feature>
<sequence length="95" mass="10202">MDGRVDKRETGDAAACAVENEAESKQARGEKSRASGANHLDTCPVCHLNFPSREPQLLPCLYSFCKACLPSPSRNLAMAEPPNSQVDSATKPRAT</sequence>
<dbReference type="GO" id="GO:0008270">
    <property type="term" value="F:zinc ion binding"/>
    <property type="evidence" value="ECO:0007669"/>
    <property type="project" value="UniProtKB-KW"/>
</dbReference>
<protein>
    <submittedName>
        <fullName evidence="2">Transcription intermediary factor 1-alpha</fullName>
    </submittedName>
</protein>
<gene>
    <name evidence="2" type="primary">Trim24_1</name>
    <name evidence="2" type="ORF">EYF80_045432</name>
</gene>
<dbReference type="EMBL" id="SRLO01000907">
    <property type="protein sequence ID" value="TNN44375.1"/>
    <property type="molecule type" value="Genomic_DNA"/>
</dbReference>
<dbReference type="Gene3D" id="3.30.40.10">
    <property type="entry name" value="Zinc/RING finger domain, C3HC4 (zinc finger)"/>
    <property type="match status" value="1"/>
</dbReference>
<name>A0A4Z2FU65_9TELE</name>
<evidence type="ECO:0000313" key="3">
    <source>
        <dbReference type="Proteomes" id="UP000314294"/>
    </source>
</evidence>
<dbReference type="AlphaFoldDB" id="A0A4Z2FU65"/>
<dbReference type="OrthoDB" id="1870062at2759"/>
<feature type="region of interest" description="Disordered" evidence="1">
    <location>
        <begin position="1"/>
        <end position="40"/>
    </location>
</feature>
<evidence type="ECO:0000313" key="2">
    <source>
        <dbReference type="EMBL" id="TNN44375.1"/>
    </source>
</evidence>
<proteinExistence type="predicted"/>
<organism evidence="2 3">
    <name type="scientific">Liparis tanakae</name>
    <name type="common">Tanaka's snailfish</name>
    <dbReference type="NCBI Taxonomy" id="230148"/>
    <lineage>
        <taxon>Eukaryota</taxon>
        <taxon>Metazoa</taxon>
        <taxon>Chordata</taxon>
        <taxon>Craniata</taxon>
        <taxon>Vertebrata</taxon>
        <taxon>Euteleostomi</taxon>
        <taxon>Actinopterygii</taxon>
        <taxon>Neopterygii</taxon>
        <taxon>Teleostei</taxon>
        <taxon>Neoteleostei</taxon>
        <taxon>Acanthomorphata</taxon>
        <taxon>Eupercaria</taxon>
        <taxon>Perciformes</taxon>
        <taxon>Cottioidei</taxon>
        <taxon>Cottales</taxon>
        <taxon>Liparidae</taxon>
        <taxon>Liparis</taxon>
    </lineage>
</organism>
<feature type="compositionally biased region" description="Basic and acidic residues" evidence="1">
    <location>
        <begin position="1"/>
        <end position="11"/>
    </location>
</feature>
<reference evidence="2 3" key="1">
    <citation type="submission" date="2019-03" db="EMBL/GenBank/DDBJ databases">
        <title>First draft genome of Liparis tanakae, snailfish: a comprehensive survey of snailfish specific genes.</title>
        <authorList>
            <person name="Kim W."/>
            <person name="Song I."/>
            <person name="Jeong J.-H."/>
            <person name="Kim D."/>
            <person name="Kim S."/>
            <person name="Ryu S."/>
            <person name="Song J.Y."/>
            <person name="Lee S.K."/>
        </authorList>
    </citation>
    <scope>NUCLEOTIDE SEQUENCE [LARGE SCALE GENOMIC DNA]</scope>
    <source>
        <tissue evidence="2">Muscle</tissue>
    </source>
</reference>
<keyword evidence="3" id="KW-1185">Reference proteome</keyword>
<dbReference type="InterPro" id="IPR013083">
    <property type="entry name" value="Znf_RING/FYVE/PHD"/>
</dbReference>
<comment type="caution">
    <text evidence="2">The sequence shown here is derived from an EMBL/GenBank/DDBJ whole genome shotgun (WGS) entry which is preliminary data.</text>
</comment>
<feature type="region of interest" description="Disordered" evidence="1">
    <location>
        <begin position="76"/>
        <end position="95"/>
    </location>
</feature>
<accession>A0A4Z2FU65</accession>
<dbReference type="SUPFAM" id="SSF57850">
    <property type="entry name" value="RING/U-box"/>
    <property type="match status" value="1"/>
</dbReference>